<dbReference type="Proteomes" id="UP001066276">
    <property type="component" value="Chromosome 8"/>
</dbReference>
<evidence type="ECO:0000313" key="2">
    <source>
        <dbReference type="Proteomes" id="UP001066276"/>
    </source>
</evidence>
<comment type="caution">
    <text evidence="1">The sequence shown here is derived from an EMBL/GenBank/DDBJ whole genome shotgun (WGS) entry which is preliminary data.</text>
</comment>
<accession>A0AAV7NSL7</accession>
<protein>
    <submittedName>
        <fullName evidence="1">Uncharacterized protein</fullName>
    </submittedName>
</protein>
<gene>
    <name evidence="1" type="ORF">NDU88_006657</name>
</gene>
<sequence>MRKYGCPKRLATGGSYTRRQLKQTNYRVWASKPLILDGALKKRYRILLTITQLTRAWCQREVLKKYANYKSLSMYVKRRAYSTKRYLRMITD</sequence>
<organism evidence="1 2">
    <name type="scientific">Pleurodeles waltl</name>
    <name type="common">Iberian ribbed newt</name>
    <dbReference type="NCBI Taxonomy" id="8319"/>
    <lineage>
        <taxon>Eukaryota</taxon>
        <taxon>Metazoa</taxon>
        <taxon>Chordata</taxon>
        <taxon>Craniata</taxon>
        <taxon>Vertebrata</taxon>
        <taxon>Euteleostomi</taxon>
        <taxon>Amphibia</taxon>
        <taxon>Batrachia</taxon>
        <taxon>Caudata</taxon>
        <taxon>Salamandroidea</taxon>
        <taxon>Salamandridae</taxon>
        <taxon>Pleurodelinae</taxon>
        <taxon>Pleurodeles</taxon>
    </lineage>
</organism>
<dbReference type="AlphaFoldDB" id="A0AAV7NSL7"/>
<keyword evidence="2" id="KW-1185">Reference proteome</keyword>
<name>A0AAV7NSL7_PLEWA</name>
<dbReference type="EMBL" id="JANPWB010000012">
    <property type="protein sequence ID" value="KAJ1118466.1"/>
    <property type="molecule type" value="Genomic_DNA"/>
</dbReference>
<proteinExistence type="predicted"/>
<reference evidence="1" key="1">
    <citation type="journal article" date="2022" name="bioRxiv">
        <title>Sequencing and chromosome-scale assembly of the giantPleurodeles waltlgenome.</title>
        <authorList>
            <person name="Brown T."/>
            <person name="Elewa A."/>
            <person name="Iarovenko S."/>
            <person name="Subramanian E."/>
            <person name="Araus A.J."/>
            <person name="Petzold A."/>
            <person name="Susuki M."/>
            <person name="Suzuki K.-i.T."/>
            <person name="Hayashi T."/>
            <person name="Toyoda A."/>
            <person name="Oliveira C."/>
            <person name="Osipova E."/>
            <person name="Leigh N.D."/>
            <person name="Simon A."/>
            <person name="Yun M.H."/>
        </authorList>
    </citation>
    <scope>NUCLEOTIDE SEQUENCE</scope>
    <source>
        <strain evidence="1">20211129_DDA</strain>
        <tissue evidence="1">Liver</tissue>
    </source>
</reference>
<evidence type="ECO:0000313" key="1">
    <source>
        <dbReference type="EMBL" id="KAJ1118466.1"/>
    </source>
</evidence>